<dbReference type="EMBL" id="JARQWQ010000012">
    <property type="protein sequence ID" value="KAK2568409.1"/>
    <property type="molecule type" value="Genomic_DNA"/>
</dbReference>
<feature type="compositionally biased region" description="Polar residues" evidence="1">
    <location>
        <begin position="473"/>
        <end position="493"/>
    </location>
</feature>
<protein>
    <submittedName>
        <fullName evidence="2">Uncharacterized protein</fullName>
    </submittedName>
</protein>
<dbReference type="Proteomes" id="UP001249851">
    <property type="component" value="Unassembled WGS sequence"/>
</dbReference>
<feature type="region of interest" description="Disordered" evidence="1">
    <location>
        <begin position="300"/>
        <end position="373"/>
    </location>
</feature>
<feature type="region of interest" description="Disordered" evidence="1">
    <location>
        <begin position="473"/>
        <end position="495"/>
    </location>
</feature>
<dbReference type="AlphaFoldDB" id="A0AAD9QVT5"/>
<comment type="caution">
    <text evidence="2">The sequence shown here is derived from an EMBL/GenBank/DDBJ whole genome shotgun (WGS) entry which is preliminary data.</text>
</comment>
<name>A0AAD9QVT5_ACRCE</name>
<feature type="compositionally biased region" description="Polar residues" evidence="1">
    <location>
        <begin position="394"/>
        <end position="412"/>
    </location>
</feature>
<keyword evidence="3" id="KW-1185">Reference proteome</keyword>
<feature type="compositionally biased region" description="Polar residues" evidence="1">
    <location>
        <begin position="300"/>
        <end position="314"/>
    </location>
</feature>
<evidence type="ECO:0000313" key="3">
    <source>
        <dbReference type="Proteomes" id="UP001249851"/>
    </source>
</evidence>
<evidence type="ECO:0000313" key="2">
    <source>
        <dbReference type="EMBL" id="KAK2568409.1"/>
    </source>
</evidence>
<gene>
    <name evidence="2" type="ORF">P5673_007439</name>
</gene>
<accession>A0AAD9QVT5</accession>
<feature type="non-terminal residue" evidence="2">
    <location>
        <position position="583"/>
    </location>
</feature>
<reference evidence="2" key="1">
    <citation type="journal article" date="2023" name="G3 (Bethesda)">
        <title>Whole genome assembly and annotation of the endangered Caribbean coral Acropora cervicornis.</title>
        <authorList>
            <person name="Selwyn J.D."/>
            <person name="Vollmer S.V."/>
        </authorList>
    </citation>
    <scope>NUCLEOTIDE SEQUENCE</scope>
    <source>
        <strain evidence="2">K2</strain>
    </source>
</reference>
<feature type="region of interest" description="Disordered" evidence="1">
    <location>
        <begin position="388"/>
        <end position="412"/>
    </location>
</feature>
<proteinExistence type="predicted"/>
<feature type="compositionally biased region" description="Basic and acidic residues" evidence="1">
    <location>
        <begin position="317"/>
        <end position="339"/>
    </location>
</feature>
<sequence>RVGDTELDDEVTDCALVEHQFKKGYIRLREYLERKRGCGRRGKLKNIDGIEKSTEDDINKDNIAEIAKSTTEDYDYGPESYKAAVKQAQKPITMPQVIKTFQGHKLTQVPYHYAFPAKAAVPQPASHVSFQRNQPSRPTIADYENHSQDLALSFKSNPQYTTLPSNSLEKGNYGSPTAQAYLASSFSHNNVDQYSRLASNSDNFNVQTPQHDLLQTFYPDTLHERSHTVANVAVGNPLFIKSLGAKTQAPLSAQNTATNKVSPLLENAIKNFEKNSFSKPANVSGYNGNQVKLQIFNKTATKPVNSGEKNNQNENIDDAHADMRDPDTDAADDNSKSIDQEPPSEPGIDDEPAGQTMNEPNKSSADRRPHNLKKPTQQAFISKGNPMFVKEPQDASNQYQTAPASDTVNLPQPSINFDILKNKIMHSTNTTFLRRMLTLIRRITHHKDFQKLQGPARSFVAQADTAVQTLKNTFSEKSSTSPTNAGSGNQLNGNDFEVTKKSTAETPGAAYNSRIMMSPYANAYAQRKKSAAQMPSTAYNRRITMSSGNQHADNLYGNVYAQRKKSAVQRPITAYRSRIAMAQ</sequence>
<evidence type="ECO:0000256" key="1">
    <source>
        <dbReference type="SAM" id="MobiDB-lite"/>
    </source>
</evidence>
<reference evidence="2" key="2">
    <citation type="journal article" date="2023" name="Science">
        <title>Genomic signatures of disease resistance in endangered staghorn corals.</title>
        <authorList>
            <person name="Vollmer S.V."/>
            <person name="Selwyn J.D."/>
            <person name="Despard B.A."/>
            <person name="Roesel C.L."/>
        </authorList>
    </citation>
    <scope>NUCLEOTIDE SEQUENCE</scope>
    <source>
        <strain evidence="2">K2</strain>
    </source>
</reference>
<organism evidence="2 3">
    <name type="scientific">Acropora cervicornis</name>
    <name type="common">Staghorn coral</name>
    <dbReference type="NCBI Taxonomy" id="6130"/>
    <lineage>
        <taxon>Eukaryota</taxon>
        <taxon>Metazoa</taxon>
        <taxon>Cnidaria</taxon>
        <taxon>Anthozoa</taxon>
        <taxon>Hexacorallia</taxon>
        <taxon>Scleractinia</taxon>
        <taxon>Astrocoeniina</taxon>
        <taxon>Acroporidae</taxon>
        <taxon>Acropora</taxon>
    </lineage>
</organism>
<feature type="non-terminal residue" evidence="2">
    <location>
        <position position="1"/>
    </location>
</feature>